<keyword evidence="1" id="KW-0472">Membrane</keyword>
<accession>A0A2M4D3A4</accession>
<evidence type="ECO:0000313" key="2">
    <source>
        <dbReference type="EMBL" id="MBW72035.1"/>
    </source>
</evidence>
<dbReference type="AlphaFoldDB" id="A0A2M4D3A4"/>
<reference evidence="2" key="1">
    <citation type="submission" date="2018-01" db="EMBL/GenBank/DDBJ databases">
        <title>An insight into the sialome of Amazonian anophelines.</title>
        <authorList>
            <person name="Ribeiro J.M."/>
            <person name="Scarpassa V."/>
            <person name="Calvo E."/>
        </authorList>
    </citation>
    <scope>NUCLEOTIDE SEQUENCE</scope>
</reference>
<organism evidence="2">
    <name type="scientific">Anopheles darlingi</name>
    <name type="common">Mosquito</name>
    <dbReference type="NCBI Taxonomy" id="43151"/>
    <lineage>
        <taxon>Eukaryota</taxon>
        <taxon>Metazoa</taxon>
        <taxon>Ecdysozoa</taxon>
        <taxon>Arthropoda</taxon>
        <taxon>Hexapoda</taxon>
        <taxon>Insecta</taxon>
        <taxon>Pterygota</taxon>
        <taxon>Neoptera</taxon>
        <taxon>Endopterygota</taxon>
        <taxon>Diptera</taxon>
        <taxon>Nematocera</taxon>
        <taxon>Culicoidea</taxon>
        <taxon>Culicidae</taxon>
        <taxon>Anophelinae</taxon>
        <taxon>Anopheles</taxon>
    </lineage>
</organism>
<sequence>MVTHRILGSMIAITMMRLCAWFAVAIILFTFRHLQLNMRYRCRYYASIYSNRSFAEPQGRRKKVASITSYPQDLVLRPTWYRFI</sequence>
<keyword evidence="1" id="KW-1133">Transmembrane helix</keyword>
<name>A0A2M4D3A4_ANODA</name>
<feature type="transmembrane region" description="Helical" evidence="1">
    <location>
        <begin position="6"/>
        <end position="31"/>
    </location>
</feature>
<protein>
    <submittedName>
        <fullName evidence="2">Putative secreted protein</fullName>
    </submittedName>
</protein>
<proteinExistence type="predicted"/>
<dbReference type="EMBL" id="GGFL01007857">
    <property type="protein sequence ID" value="MBW72035.1"/>
    <property type="molecule type" value="Transcribed_RNA"/>
</dbReference>
<keyword evidence="1" id="KW-0812">Transmembrane</keyword>
<evidence type="ECO:0000256" key="1">
    <source>
        <dbReference type="SAM" id="Phobius"/>
    </source>
</evidence>